<feature type="region of interest" description="Disordered" evidence="1">
    <location>
        <begin position="162"/>
        <end position="206"/>
    </location>
</feature>
<feature type="compositionally biased region" description="Polar residues" evidence="1">
    <location>
        <begin position="949"/>
        <end position="959"/>
    </location>
</feature>
<feature type="region of interest" description="Disordered" evidence="1">
    <location>
        <begin position="374"/>
        <end position="409"/>
    </location>
</feature>
<evidence type="ECO:0000313" key="3">
    <source>
        <dbReference type="Proteomes" id="UP000018201"/>
    </source>
</evidence>
<feature type="compositionally biased region" description="Polar residues" evidence="1">
    <location>
        <begin position="740"/>
        <end position="749"/>
    </location>
</feature>
<gene>
    <name evidence="2" type="ORF">EPH_0008420</name>
</gene>
<feature type="region of interest" description="Disordered" evidence="1">
    <location>
        <begin position="930"/>
        <end position="967"/>
    </location>
</feature>
<organism evidence="2 3">
    <name type="scientific">Eimeria praecox</name>
    <dbReference type="NCBI Taxonomy" id="51316"/>
    <lineage>
        <taxon>Eukaryota</taxon>
        <taxon>Sar</taxon>
        <taxon>Alveolata</taxon>
        <taxon>Apicomplexa</taxon>
        <taxon>Conoidasida</taxon>
        <taxon>Coccidia</taxon>
        <taxon>Eucoccidiorida</taxon>
        <taxon>Eimeriorina</taxon>
        <taxon>Eimeriidae</taxon>
        <taxon>Eimeria</taxon>
    </lineage>
</organism>
<dbReference type="EMBL" id="HG691694">
    <property type="protein sequence ID" value="CDI79331.1"/>
    <property type="molecule type" value="Genomic_DNA"/>
</dbReference>
<evidence type="ECO:0000313" key="2">
    <source>
        <dbReference type="EMBL" id="CDI79331.1"/>
    </source>
</evidence>
<keyword evidence="3" id="KW-1185">Reference proteome</keyword>
<evidence type="ECO:0000256" key="1">
    <source>
        <dbReference type="SAM" id="MobiDB-lite"/>
    </source>
</evidence>
<sequence length="1001" mass="105379">MFWWRHTGGTPPESSPSDCPSTGESGLSPASPALSTDEGAAQSIAWEDQASGNVRRSADAAPEAPLGRPSSATACERPRSSAHRRRTSSPRRGRSRFRTGSSILHPPDLRKLCHEGIDVNRSGSGPHAVGGECLSPQSEEYLSACSEAFNSVAASEDKDMSFMTGTASPQSDSDSAVRLHHGSLSSSSCMSSTSPRVAEDSNPRLHSAPEGLVGASVTAASLAVRSLSLPLLGPPMSTTASRVLAGRPLTPFRWVCRSPSNNGKGGDGQKPLHVQMKAFATKTSLNTRRSASNGRLTPCSLQAASRSSSREVSQEHAPGINKGSFSDYGPCLAREARGAGKRWGSKSFKELGTSPQELCSLSPVAKLTIPHGDPELLSVGLSPNNRDREDNDTSELKEPHGGACTKSKSFQYGTPAADVFGPVDHERRGQSWTPHNTKSSSAQLLPTSNSADYLPFLLLSSPHPTEPLHPPGEAERHRAGKQCGESKVPTQENCREALHLSRRRDTGAVNPGILGEQPNLRTPRRMYSIGNSFSVSNGDGICASSGIDRNLQQSYKEHGASPVIVQGPDASPCSNVSFARESAKADENFQDAPDVVGGEVEAPQREVSHGSEGRTSCGDEQQSRTRQRVASARVQGASALSWSNLGFARDAAEAEGSFQEASSVVGGEIEELQLEVSCGKEGRRSCGDTQQNHTRQSAVPANVQEPRASSCSSLAFVEESAEADGNLQGLPDEGGEGANELQSELSSETEGPGWRGDTQQNHTSQRTVPFSVQGAALSLSSSVDSARNAAEADESFQDASDVGEEGAGGQQREMPRGGNGEASCWDEQQSRARQGTSPASVCGPGASPSNSVDFSRESAEECQNVQNAPDVVGGEAAVPQHEVSRDSEGMRLSGDAQELHTRQGTLVLSVDGASSPSCLTLSLARGAAKPEKSLYDETPGPNGEAGQPASGTSHGSDATSWCHDLHQTQANQAALPATRKDAATFQGCVERGWRWSRRAAA</sequence>
<feature type="region of interest" description="Disordered" evidence="1">
    <location>
        <begin position="282"/>
        <end position="324"/>
    </location>
</feature>
<dbReference type="OrthoDB" id="10636235at2759"/>
<feature type="compositionally biased region" description="Basic residues" evidence="1">
    <location>
        <begin position="80"/>
        <end position="97"/>
    </location>
</feature>
<feature type="compositionally biased region" description="Polar residues" evidence="1">
    <location>
        <begin position="163"/>
        <end position="174"/>
    </location>
</feature>
<name>U6GGF1_9EIME</name>
<feature type="compositionally biased region" description="Polar residues" evidence="1">
    <location>
        <begin position="15"/>
        <end position="25"/>
    </location>
</feature>
<reference evidence="2" key="2">
    <citation type="submission" date="2013-10" db="EMBL/GenBank/DDBJ databases">
        <authorList>
            <person name="Aslett M."/>
        </authorList>
    </citation>
    <scope>NUCLEOTIDE SEQUENCE [LARGE SCALE GENOMIC DNA]</scope>
    <source>
        <strain evidence="2">Houghton</strain>
    </source>
</reference>
<feature type="region of interest" description="Disordered" evidence="1">
    <location>
        <begin position="1"/>
        <end position="109"/>
    </location>
</feature>
<reference evidence="2" key="1">
    <citation type="submission" date="2013-10" db="EMBL/GenBank/DDBJ databases">
        <title>Genomic analysis of the causative agents of coccidiosis in chickens.</title>
        <authorList>
            <person name="Reid A.J."/>
            <person name="Blake D."/>
            <person name="Billington K."/>
            <person name="Browne H."/>
            <person name="Dunn M."/>
            <person name="Hung S."/>
            <person name="Kawahara F."/>
            <person name="Miranda-Saavedra D."/>
            <person name="Mourier T."/>
            <person name="Nagra H."/>
            <person name="Otto T.D."/>
            <person name="Rawlings N."/>
            <person name="Sanchez A."/>
            <person name="Sanders M."/>
            <person name="Subramaniam C."/>
            <person name="Tay Y."/>
            <person name="Dear P."/>
            <person name="Doerig C."/>
            <person name="Gruber A."/>
            <person name="Parkinson J."/>
            <person name="Shirley M."/>
            <person name="Wan K.L."/>
            <person name="Berriman M."/>
            <person name="Tomley F."/>
            <person name="Pain A."/>
        </authorList>
    </citation>
    <scope>NUCLEOTIDE SEQUENCE [LARGE SCALE GENOMIC DNA]</scope>
    <source>
        <strain evidence="2">Houghton</strain>
    </source>
</reference>
<proteinExistence type="predicted"/>
<feature type="region of interest" description="Disordered" evidence="1">
    <location>
        <begin position="601"/>
        <end position="632"/>
    </location>
</feature>
<dbReference type="VEuPathDB" id="ToxoDB:EPH_0008420"/>
<feature type="compositionally biased region" description="Polar residues" evidence="1">
    <location>
        <begin position="757"/>
        <end position="770"/>
    </location>
</feature>
<dbReference type="AlphaFoldDB" id="U6GGF1"/>
<feature type="compositionally biased region" description="Basic and acidic residues" evidence="1">
    <location>
        <begin position="602"/>
        <end position="612"/>
    </location>
</feature>
<feature type="compositionally biased region" description="Basic and acidic residues" evidence="1">
    <location>
        <begin position="385"/>
        <end position="400"/>
    </location>
</feature>
<accession>U6GGF1</accession>
<feature type="region of interest" description="Disordered" evidence="1">
    <location>
        <begin position="679"/>
        <end position="891"/>
    </location>
</feature>
<feature type="compositionally biased region" description="Acidic residues" evidence="1">
    <location>
        <begin position="791"/>
        <end position="804"/>
    </location>
</feature>
<dbReference type="Proteomes" id="UP000018201">
    <property type="component" value="Unassembled WGS sequence"/>
</dbReference>
<feature type="compositionally biased region" description="Polar residues" evidence="1">
    <location>
        <begin position="687"/>
        <end position="699"/>
    </location>
</feature>
<protein>
    <submittedName>
        <fullName evidence="2">Uncharacterized protein</fullName>
    </submittedName>
</protein>
<feature type="compositionally biased region" description="Low complexity" evidence="1">
    <location>
        <begin position="183"/>
        <end position="194"/>
    </location>
</feature>
<feature type="compositionally biased region" description="Polar residues" evidence="1">
    <location>
        <begin position="282"/>
        <end position="307"/>
    </location>
</feature>